<organism evidence="1 2">
    <name type="scientific">Phaseolus coccineus</name>
    <name type="common">Scarlet runner bean</name>
    <name type="synonym">Phaseolus multiflorus</name>
    <dbReference type="NCBI Taxonomy" id="3886"/>
    <lineage>
        <taxon>Eukaryota</taxon>
        <taxon>Viridiplantae</taxon>
        <taxon>Streptophyta</taxon>
        <taxon>Embryophyta</taxon>
        <taxon>Tracheophyta</taxon>
        <taxon>Spermatophyta</taxon>
        <taxon>Magnoliopsida</taxon>
        <taxon>eudicotyledons</taxon>
        <taxon>Gunneridae</taxon>
        <taxon>Pentapetalae</taxon>
        <taxon>rosids</taxon>
        <taxon>fabids</taxon>
        <taxon>Fabales</taxon>
        <taxon>Fabaceae</taxon>
        <taxon>Papilionoideae</taxon>
        <taxon>50 kb inversion clade</taxon>
        <taxon>NPAAA clade</taxon>
        <taxon>indigoferoid/millettioid clade</taxon>
        <taxon>Phaseoleae</taxon>
        <taxon>Phaseolus</taxon>
    </lineage>
</organism>
<dbReference type="AlphaFoldDB" id="A0AAN9NV31"/>
<dbReference type="Proteomes" id="UP001374584">
    <property type="component" value="Unassembled WGS sequence"/>
</dbReference>
<accession>A0AAN9NV31</accession>
<sequence length="110" mass="12102">MAEGVCCGGCCEERRRWIYKEEEGVGGGSVGTTSCSCCAYWCCFCNYQLRPHHCSVFFEDSLGFAVTPRVSCSMWHAKAAPWVGPTIWVGSVMNYEPVCCGSGAADRHRK</sequence>
<protein>
    <submittedName>
        <fullName evidence="1">Uncharacterized protein</fullName>
    </submittedName>
</protein>
<name>A0AAN9NV31_PHACN</name>
<evidence type="ECO:0000313" key="2">
    <source>
        <dbReference type="Proteomes" id="UP001374584"/>
    </source>
</evidence>
<comment type="caution">
    <text evidence="1">The sequence shown here is derived from an EMBL/GenBank/DDBJ whole genome shotgun (WGS) entry which is preliminary data.</text>
</comment>
<keyword evidence="2" id="KW-1185">Reference proteome</keyword>
<dbReference type="EMBL" id="JAYMYR010000002">
    <property type="protein sequence ID" value="KAK7377497.1"/>
    <property type="molecule type" value="Genomic_DNA"/>
</dbReference>
<gene>
    <name evidence="1" type="ORF">VNO80_02922</name>
</gene>
<evidence type="ECO:0000313" key="1">
    <source>
        <dbReference type="EMBL" id="KAK7377497.1"/>
    </source>
</evidence>
<reference evidence="1 2" key="1">
    <citation type="submission" date="2024-01" db="EMBL/GenBank/DDBJ databases">
        <title>The genomes of 5 underutilized Papilionoideae crops provide insights into root nodulation and disease resistanc.</title>
        <authorList>
            <person name="Jiang F."/>
        </authorList>
    </citation>
    <scope>NUCLEOTIDE SEQUENCE [LARGE SCALE GENOMIC DNA]</scope>
    <source>
        <strain evidence="1">JINMINGXINNONG_FW02</strain>
        <tissue evidence="1">Leaves</tissue>
    </source>
</reference>
<proteinExistence type="predicted"/>